<feature type="compositionally biased region" description="Basic and acidic residues" evidence="1">
    <location>
        <begin position="57"/>
        <end position="100"/>
    </location>
</feature>
<protein>
    <submittedName>
        <fullName evidence="2">Uncharacterized protein</fullName>
    </submittedName>
</protein>
<feature type="compositionally biased region" description="Basic and acidic residues" evidence="1">
    <location>
        <begin position="39"/>
        <end position="49"/>
    </location>
</feature>
<keyword evidence="3" id="KW-1185">Reference proteome</keyword>
<name>A0A2A2K9I5_9BILA</name>
<proteinExistence type="predicted"/>
<feature type="region of interest" description="Disordered" evidence="1">
    <location>
        <begin position="29"/>
        <end position="100"/>
    </location>
</feature>
<accession>A0A2A2K9I5</accession>
<gene>
    <name evidence="2" type="ORF">WR25_16394</name>
</gene>
<comment type="caution">
    <text evidence="2">The sequence shown here is derived from an EMBL/GenBank/DDBJ whole genome shotgun (WGS) entry which is preliminary data.</text>
</comment>
<dbReference type="AlphaFoldDB" id="A0A2A2K9I5"/>
<evidence type="ECO:0000313" key="2">
    <source>
        <dbReference type="EMBL" id="PAV70533.1"/>
    </source>
</evidence>
<reference evidence="2 3" key="1">
    <citation type="journal article" date="2017" name="Curr. Biol.">
        <title>Genome architecture and evolution of a unichromosomal asexual nematode.</title>
        <authorList>
            <person name="Fradin H."/>
            <person name="Zegar C."/>
            <person name="Gutwein M."/>
            <person name="Lucas J."/>
            <person name="Kovtun M."/>
            <person name="Corcoran D."/>
            <person name="Baugh L.R."/>
            <person name="Kiontke K."/>
            <person name="Gunsalus K."/>
            <person name="Fitch D.H."/>
            <person name="Piano F."/>
        </authorList>
    </citation>
    <scope>NUCLEOTIDE SEQUENCE [LARGE SCALE GENOMIC DNA]</scope>
    <source>
        <strain evidence="2">PF1309</strain>
    </source>
</reference>
<sequence length="118" mass="13502">MADIAKRIADPARDDGGCHRCRRFCHKDHPETDAAQWRADQDQPYEARRSPMCVGPARDRQVECRIPEQCDRQHHSRRKGGEAGDRDQVEQHDAFETGPDHALAEIAGAIPQLHRQRM</sequence>
<evidence type="ECO:0000313" key="3">
    <source>
        <dbReference type="Proteomes" id="UP000218231"/>
    </source>
</evidence>
<dbReference type="EMBL" id="LIAE01009274">
    <property type="protein sequence ID" value="PAV70533.1"/>
    <property type="molecule type" value="Genomic_DNA"/>
</dbReference>
<evidence type="ECO:0000256" key="1">
    <source>
        <dbReference type="SAM" id="MobiDB-lite"/>
    </source>
</evidence>
<organism evidence="2 3">
    <name type="scientific">Diploscapter pachys</name>
    <dbReference type="NCBI Taxonomy" id="2018661"/>
    <lineage>
        <taxon>Eukaryota</taxon>
        <taxon>Metazoa</taxon>
        <taxon>Ecdysozoa</taxon>
        <taxon>Nematoda</taxon>
        <taxon>Chromadorea</taxon>
        <taxon>Rhabditida</taxon>
        <taxon>Rhabditina</taxon>
        <taxon>Rhabditomorpha</taxon>
        <taxon>Rhabditoidea</taxon>
        <taxon>Rhabditidae</taxon>
        <taxon>Diploscapter</taxon>
    </lineage>
</organism>
<dbReference type="Proteomes" id="UP000218231">
    <property type="component" value="Unassembled WGS sequence"/>
</dbReference>